<gene>
    <name evidence="2" type="ORF">BCONGLO52_08550</name>
</gene>
<dbReference type="Pfam" id="PF01494">
    <property type="entry name" value="FAD_binding_3"/>
    <property type="match status" value="1"/>
</dbReference>
<evidence type="ECO:0000259" key="1">
    <source>
        <dbReference type="Pfam" id="PF01494"/>
    </source>
</evidence>
<reference evidence="2" key="1">
    <citation type="submission" date="2022-12" db="EMBL/GenBank/DDBJ databases">
        <title>Reference genome sequencing for broad-spectrum identification of bacterial and archaeal isolates by mass spectrometry.</title>
        <authorList>
            <person name="Sekiguchi Y."/>
            <person name="Tourlousse D.M."/>
        </authorList>
    </citation>
    <scope>NUCLEOTIDE SEQUENCE</scope>
    <source>
        <strain evidence="2">5-2</strain>
    </source>
</reference>
<sequence length="428" mass="45547">MALRRVPLRRLPPRPVPLASRLERLKETPWAAPSVAGSVEGMDVTVIGGGIAGLALAHQLAPDHDVTVLEASPGPRGGGYMIDFFGPGFVAAERMGIIDELRARGHVYEGVRYGTPDGAESGRIDVRPLAAALGGRYFSILRPEVELGLLAVLPRSVDLRYGARAVAVRDIGLQGGGSPRGALVELADGTSIASDLVVACDGVRSPVRERVAPGHGEIVPMGYRVASYLYPDPELAGELGERMLMTDTVGRVGWAYAAGDGRVGAMFAERTDVASTERPVPDRERLQRDFAGLHPQVDRTLENAPESFYDDLAAQAIAPRWSRGRVALAGDAAHAPSLLAGQGTSLAIAGAEALARSLRAAGPHVEVGLVEYERRWRPTAERVQRAGRRSASFFAPATRLQLRLQQIARRAVMLPGAGLFAARSVLGH</sequence>
<name>A0ABQ5REK1_9MICO</name>
<dbReference type="InterPro" id="IPR036188">
    <property type="entry name" value="FAD/NAD-bd_sf"/>
</dbReference>
<dbReference type="InterPro" id="IPR051704">
    <property type="entry name" value="FAD_aromatic-hydroxylase"/>
</dbReference>
<protein>
    <submittedName>
        <fullName evidence="2">2-polyprenyl-6-methoxyphenol hydroxylase</fullName>
    </submittedName>
</protein>
<feature type="domain" description="FAD-binding" evidence="1">
    <location>
        <begin position="42"/>
        <end position="384"/>
    </location>
</feature>
<proteinExistence type="predicted"/>
<dbReference type="SUPFAM" id="SSF51905">
    <property type="entry name" value="FAD/NAD(P)-binding domain"/>
    <property type="match status" value="1"/>
</dbReference>
<dbReference type="PRINTS" id="PR00420">
    <property type="entry name" value="RNGMNOXGNASE"/>
</dbReference>
<evidence type="ECO:0000313" key="3">
    <source>
        <dbReference type="Proteomes" id="UP001144451"/>
    </source>
</evidence>
<dbReference type="Proteomes" id="UP001144451">
    <property type="component" value="Unassembled WGS sequence"/>
</dbReference>
<dbReference type="PANTHER" id="PTHR46865">
    <property type="entry name" value="OXIDOREDUCTASE-RELATED"/>
    <property type="match status" value="1"/>
</dbReference>
<dbReference type="Gene3D" id="3.50.50.60">
    <property type="entry name" value="FAD/NAD(P)-binding domain"/>
    <property type="match status" value="1"/>
</dbReference>
<dbReference type="InterPro" id="IPR002938">
    <property type="entry name" value="FAD-bd"/>
</dbReference>
<evidence type="ECO:0000313" key="2">
    <source>
        <dbReference type="EMBL" id="GLI30014.1"/>
    </source>
</evidence>
<comment type="caution">
    <text evidence="2">The sequence shown here is derived from an EMBL/GenBank/DDBJ whole genome shotgun (WGS) entry which is preliminary data.</text>
</comment>
<accession>A0ABQ5REK1</accession>
<organism evidence="2 3">
    <name type="scientific">Brachybacterium conglomeratum</name>
    <dbReference type="NCBI Taxonomy" id="47846"/>
    <lineage>
        <taxon>Bacteria</taxon>
        <taxon>Bacillati</taxon>
        <taxon>Actinomycetota</taxon>
        <taxon>Actinomycetes</taxon>
        <taxon>Micrococcales</taxon>
        <taxon>Dermabacteraceae</taxon>
        <taxon>Brachybacterium</taxon>
    </lineage>
</organism>
<keyword evidence="3" id="KW-1185">Reference proteome</keyword>
<dbReference type="EMBL" id="BSDQ01000001">
    <property type="protein sequence ID" value="GLI30014.1"/>
    <property type="molecule type" value="Genomic_DNA"/>
</dbReference>